<organism evidence="1 2">
    <name type="scientific">Halomonas eurihalina</name>
    <dbReference type="NCBI Taxonomy" id="42566"/>
    <lineage>
        <taxon>Bacteria</taxon>
        <taxon>Pseudomonadati</taxon>
        <taxon>Pseudomonadota</taxon>
        <taxon>Gammaproteobacteria</taxon>
        <taxon>Oceanospirillales</taxon>
        <taxon>Halomonadaceae</taxon>
        <taxon>Halomonas</taxon>
    </lineage>
</organism>
<name>A0A5D9DC59_HALER</name>
<dbReference type="AlphaFoldDB" id="A0A5D9DC59"/>
<gene>
    <name evidence="1" type="ORF">FZZ93_02150</name>
</gene>
<reference evidence="1 2" key="1">
    <citation type="submission" date="2019-08" db="EMBL/GenBank/DDBJ databases">
        <title>Draft Genome Sequence of Halomonas eurihalina Isolated from Preserved Hide-surface.</title>
        <authorList>
            <person name="Hussain S.A."/>
            <person name="Xu A."/>
            <person name="Sarker M."/>
            <person name="Sommers C."/>
        </authorList>
    </citation>
    <scope>NUCLEOTIDE SEQUENCE [LARGE SCALE GENOMIC DNA]</scope>
    <source>
        <strain evidence="1 2">MS1</strain>
    </source>
</reference>
<accession>A0A5D9DC59</accession>
<evidence type="ECO:0000313" key="1">
    <source>
        <dbReference type="EMBL" id="TZG41488.1"/>
    </source>
</evidence>
<dbReference type="Pfam" id="PF11162">
    <property type="entry name" value="DUF2946"/>
    <property type="match status" value="1"/>
</dbReference>
<evidence type="ECO:0000313" key="2">
    <source>
        <dbReference type="Proteomes" id="UP000324260"/>
    </source>
</evidence>
<sequence>MKCAIMARYSIPIACILSMLHRFQPHRSRLAARFALLGMLLLVIGPLIGQVSAAAGNGHDHAGHSMSASSHMAMQALGESDHGTSHHAAVLHWHAQCGYCSLFQQMPVLMAMLPHVVPVASHAITAPVVATRTAHGGPAVFPQALTRAPPVPFG</sequence>
<dbReference type="Proteomes" id="UP000324260">
    <property type="component" value="Unassembled WGS sequence"/>
</dbReference>
<dbReference type="InterPro" id="IPR021333">
    <property type="entry name" value="DUF2946"/>
</dbReference>
<proteinExistence type="predicted"/>
<protein>
    <submittedName>
        <fullName evidence="1">DUF2946 domain-containing protein</fullName>
    </submittedName>
</protein>
<keyword evidence="2" id="KW-1185">Reference proteome</keyword>
<dbReference type="EMBL" id="VTPU01000001">
    <property type="protein sequence ID" value="TZG41488.1"/>
    <property type="molecule type" value="Genomic_DNA"/>
</dbReference>
<comment type="caution">
    <text evidence="1">The sequence shown here is derived from an EMBL/GenBank/DDBJ whole genome shotgun (WGS) entry which is preliminary data.</text>
</comment>